<dbReference type="AlphaFoldDB" id="A0A9Q1IBA6"/>
<dbReference type="EMBL" id="JAINUF010000023">
    <property type="protein sequence ID" value="KAJ8333392.1"/>
    <property type="molecule type" value="Genomic_DNA"/>
</dbReference>
<protein>
    <submittedName>
        <fullName evidence="1">Uncharacterized protein</fullName>
    </submittedName>
</protein>
<proteinExistence type="predicted"/>
<evidence type="ECO:0000313" key="1">
    <source>
        <dbReference type="EMBL" id="KAJ8333392.1"/>
    </source>
</evidence>
<evidence type="ECO:0000313" key="2">
    <source>
        <dbReference type="Proteomes" id="UP001152622"/>
    </source>
</evidence>
<name>A0A9Q1IBA6_SYNKA</name>
<gene>
    <name evidence="1" type="ORF">SKAU_G00414000</name>
</gene>
<reference evidence="1" key="1">
    <citation type="journal article" date="2023" name="Science">
        <title>Genome structures resolve the early diversification of teleost fishes.</title>
        <authorList>
            <person name="Parey E."/>
            <person name="Louis A."/>
            <person name="Montfort J."/>
            <person name="Bouchez O."/>
            <person name="Roques C."/>
            <person name="Iampietro C."/>
            <person name="Lluch J."/>
            <person name="Castinel A."/>
            <person name="Donnadieu C."/>
            <person name="Desvignes T."/>
            <person name="Floi Bucao C."/>
            <person name="Jouanno E."/>
            <person name="Wen M."/>
            <person name="Mejri S."/>
            <person name="Dirks R."/>
            <person name="Jansen H."/>
            <person name="Henkel C."/>
            <person name="Chen W.J."/>
            <person name="Zahm M."/>
            <person name="Cabau C."/>
            <person name="Klopp C."/>
            <person name="Thompson A.W."/>
            <person name="Robinson-Rechavi M."/>
            <person name="Braasch I."/>
            <person name="Lecointre G."/>
            <person name="Bobe J."/>
            <person name="Postlethwait J.H."/>
            <person name="Berthelot C."/>
            <person name="Roest Crollius H."/>
            <person name="Guiguen Y."/>
        </authorList>
    </citation>
    <scope>NUCLEOTIDE SEQUENCE</scope>
    <source>
        <strain evidence="1">WJC10195</strain>
    </source>
</reference>
<dbReference type="Proteomes" id="UP001152622">
    <property type="component" value="Chromosome 23"/>
</dbReference>
<organism evidence="1 2">
    <name type="scientific">Synaphobranchus kaupii</name>
    <name type="common">Kaup's arrowtooth eel</name>
    <dbReference type="NCBI Taxonomy" id="118154"/>
    <lineage>
        <taxon>Eukaryota</taxon>
        <taxon>Metazoa</taxon>
        <taxon>Chordata</taxon>
        <taxon>Craniata</taxon>
        <taxon>Vertebrata</taxon>
        <taxon>Euteleostomi</taxon>
        <taxon>Actinopterygii</taxon>
        <taxon>Neopterygii</taxon>
        <taxon>Teleostei</taxon>
        <taxon>Anguilliformes</taxon>
        <taxon>Synaphobranchidae</taxon>
        <taxon>Synaphobranchus</taxon>
    </lineage>
</organism>
<keyword evidence="2" id="KW-1185">Reference proteome</keyword>
<sequence length="71" mass="7747">MSVLTLDLRPITILPFHSRNQDIVPSQINCETSDLATPVSGVRPHLVHLALPGQVEDLLPRYSPPLLTGVP</sequence>
<accession>A0A9Q1IBA6</accession>
<comment type="caution">
    <text evidence="1">The sequence shown here is derived from an EMBL/GenBank/DDBJ whole genome shotgun (WGS) entry which is preliminary data.</text>
</comment>